<dbReference type="Pfam" id="PF01008">
    <property type="entry name" value="IF-2B"/>
    <property type="match status" value="1"/>
</dbReference>
<dbReference type="PANTHER" id="PTHR43475:SF1">
    <property type="entry name" value="METHYLTHIORIBOSE-1-PHOSPHATE ISOMERASE"/>
    <property type="match status" value="1"/>
</dbReference>
<dbReference type="InterPro" id="IPR042529">
    <property type="entry name" value="IF_2B-like_C"/>
</dbReference>
<dbReference type="STRING" id="578462.A0A0L0RW15"/>
<dbReference type="InterPro" id="IPR000649">
    <property type="entry name" value="IF-2B-related"/>
</dbReference>
<dbReference type="OMA" id="QQKIVPR"/>
<evidence type="ECO:0000256" key="1">
    <source>
        <dbReference type="ARBA" id="ARBA00007251"/>
    </source>
</evidence>
<protein>
    <submittedName>
        <fullName evidence="5">Methylthioribose-1-phosphate isomerase</fullName>
    </submittedName>
</protein>
<dbReference type="PANTHER" id="PTHR43475">
    <property type="entry name" value="METHYLTHIORIBOSE-1-PHOSPHATE ISOMERASE"/>
    <property type="match status" value="1"/>
</dbReference>
<dbReference type="Proteomes" id="UP000054350">
    <property type="component" value="Unassembled WGS sequence"/>
</dbReference>
<reference evidence="6" key="2">
    <citation type="submission" date="2009-11" db="EMBL/GenBank/DDBJ databases">
        <title>The Genome Sequence of Allomyces macrogynus strain ATCC 38327.</title>
        <authorList>
            <consortium name="The Broad Institute Genome Sequencing Platform"/>
            <person name="Russ C."/>
            <person name="Cuomo C."/>
            <person name="Shea T."/>
            <person name="Young S.K."/>
            <person name="Zeng Q."/>
            <person name="Koehrsen M."/>
            <person name="Haas B."/>
            <person name="Borodovsky M."/>
            <person name="Guigo R."/>
            <person name="Alvarado L."/>
            <person name="Berlin A."/>
            <person name="Borenstein D."/>
            <person name="Chen Z."/>
            <person name="Engels R."/>
            <person name="Freedman E."/>
            <person name="Gellesch M."/>
            <person name="Goldberg J."/>
            <person name="Griggs A."/>
            <person name="Gujja S."/>
            <person name="Heiman D."/>
            <person name="Hepburn T."/>
            <person name="Howarth C."/>
            <person name="Jen D."/>
            <person name="Larson L."/>
            <person name="Lewis B."/>
            <person name="Mehta T."/>
            <person name="Park D."/>
            <person name="Pearson M."/>
            <person name="Roberts A."/>
            <person name="Saif S."/>
            <person name="Shenoy N."/>
            <person name="Sisk P."/>
            <person name="Stolte C."/>
            <person name="Sykes S."/>
            <person name="Walk T."/>
            <person name="White J."/>
            <person name="Yandava C."/>
            <person name="Burger G."/>
            <person name="Gray M.W."/>
            <person name="Holland P.W.H."/>
            <person name="King N."/>
            <person name="Lang F.B.F."/>
            <person name="Roger A.J."/>
            <person name="Ruiz-Trillo I."/>
            <person name="Lander E."/>
            <person name="Nusbaum C."/>
        </authorList>
    </citation>
    <scope>NUCLEOTIDE SEQUENCE [LARGE SCALE GENOMIC DNA]</scope>
    <source>
        <strain evidence="6">ATCC 38327</strain>
    </source>
</reference>
<name>A0A0L0RW15_ALLM3</name>
<evidence type="ECO:0000256" key="3">
    <source>
        <dbReference type="ARBA" id="ARBA00023235"/>
    </source>
</evidence>
<comment type="similarity">
    <text evidence="1 4">Belongs to the eIF-2B alpha/beta/delta subunits family.</text>
</comment>
<dbReference type="Gene3D" id="3.40.50.10470">
    <property type="entry name" value="Translation initiation factor eif-2b, domain 2"/>
    <property type="match status" value="1"/>
</dbReference>
<dbReference type="eggNOG" id="KOG1468">
    <property type="taxonomic scope" value="Eukaryota"/>
</dbReference>
<dbReference type="AlphaFoldDB" id="A0A0L0RW15"/>
<dbReference type="InterPro" id="IPR037171">
    <property type="entry name" value="NagB/RpiA_transferase-like"/>
</dbReference>
<dbReference type="GO" id="GO:0019509">
    <property type="term" value="P:L-methionine salvage from methylthioadenosine"/>
    <property type="evidence" value="ECO:0007669"/>
    <property type="project" value="TreeGrafter"/>
</dbReference>
<organism evidence="5 6">
    <name type="scientific">Allomyces macrogynus (strain ATCC 38327)</name>
    <name type="common">Allomyces javanicus var. macrogynus</name>
    <dbReference type="NCBI Taxonomy" id="578462"/>
    <lineage>
        <taxon>Eukaryota</taxon>
        <taxon>Fungi</taxon>
        <taxon>Fungi incertae sedis</taxon>
        <taxon>Blastocladiomycota</taxon>
        <taxon>Blastocladiomycetes</taxon>
        <taxon>Blastocladiales</taxon>
        <taxon>Blastocladiaceae</taxon>
        <taxon>Allomyces</taxon>
    </lineage>
</organism>
<keyword evidence="3 5" id="KW-0413">Isomerase</keyword>
<accession>A0A0L0RW15</accession>
<keyword evidence="6" id="KW-1185">Reference proteome</keyword>
<keyword evidence="2" id="KW-0486">Methionine biosynthesis</keyword>
<dbReference type="VEuPathDB" id="FungiDB:AMAG_00319"/>
<evidence type="ECO:0000313" key="6">
    <source>
        <dbReference type="Proteomes" id="UP000054350"/>
    </source>
</evidence>
<gene>
    <name evidence="5" type="ORF">AMAG_00319</name>
</gene>
<dbReference type="NCBIfam" id="TIGR00524">
    <property type="entry name" value="eIF-2B_rel"/>
    <property type="match status" value="1"/>
</dbReference>
<dbReference type="Gene3D" id="1.20.120.420">
    <property type="entry name" value="translation initiation factor eif-2b, domain 1"/>
    <property type="match status" value="1"/>
</dbReference>
<evidence type="ECO:0000256" key="2">
    <source>
        <dbReference type="ARBA" id="ARBA00023167"/>
    </source>
</evidence>
<dbReference type="SUPFAM" id="SSF100950">
    <property type="entry name" value="NagB/RpiA/CoA transferase-like"/>
    <property type="match status" value="1"/>
</dbReference>
<dbReference type="FunFam" id="1.20.120.420:FF:000003">
    <property type="entry name" value="Methylthioribose-1-phosphate isomerase"/>
    <property type="match status" value="1"/>
</dbReference>
<keyword evidence="2" id="KW-0028">Amino-acid biosynthesis</keyword>
<evidence type="ECO:0000256" key="4">
    <source>
        <dbReference type="RuleBase" id="RU003814"/>
    </source>
</evidence>
<dbReference type="GO" id="GO:0046523">
    <property type="term" value="F:S-methyl-5-thioribose-1-phosphate isomerase activity"/>
    <property type="evidence" value="ECO:0007669"/>
    <property type="project" value="TreeGrafter"/>
</dbReference>
<evidence type="ECO:0000313" key="5">
    <source>
        <dbReference type="EMBL" id="KNE54339.1"/>
    </source>
</evidence>
<proteinExistence type="inferred from homology"/>
<sequence>MSLEAIRYQRGTGLYLLNQLLLPHESVWEPVPTMAEAHAQIKLMKVRGAPAIGVTAALALAVELDSHKDLATLPVADLLKWIRAHLDHIATSRPTAVNLFDSIDKLWAKAHEVAAKTKSSVEVREALVALAQQIFADDVKDNVAIGQHGMEWLVKAVPADQASHLRVLTHCNTGSLATASYGTALGIIRSLHAHKKLAHVYCTETRPYNQGSRLTAYELTYEKMPATLVTDSMVSFLLKQHPVHAIIVGRRPDRAQRRHGQQDWDLPAGIGGARAWCEDDGGRAVDHI</sequence>
<reference evidence="5 6" key="1">
    <citation type="submission" date="2009-11" db="EMBL/GenBank/DDBJ databases">
        <title>Annotation of Allomyces macrogynus ATCC 38327.</title>
        <authorList>
            <consortium name="The Broad Institute Genome Sequencing Platform"/>
            <person name="Russ C."/>
            <person name="Cuomo C."/>
            <person name="Burger G."/>
            <person name="Gray M.W."/>
            <person name="Holland P.W.H."/>
            <person name="King N."/>
            <person name="Lang F.B.F."/>
            <person name="Roger A.J."/>
            <person name="Ruiz-Trillo I."/>
            <person name="Young S.K."/>
            <person name="Zeng Q."/>
            <person name="Gargeya S."/>
            <person name="Fitzgerald M."/>
            <person name="Haas B."/>
            <person name="Abouelleil A."/>
            <person name="Alvarado L."/>
            <person name="Arachchi H.M."/>
            <person name="Berlin A."/>
            <person name="Chapman S.B."/>
            <person name="Gearin G."/>
            <person name="Goldberg J."/>
            <person name="Griggs A."/>
            <person name="Gujja S."/>
            <person name="Hansen M."/>
            <person name="Heiman D."/>
            <person name="Howarth C."/>
            <person name="Larimer J."/>
            <person name="Lui A."/>
            <person name="MacDonald P.J.P."/>
            <person name="McCowen C."/>
            <person name="Montmayeur A."/>
            <person name="Murphy C."/>
            <person name="Neiman D."/>
            <person name="Pearson M."/>
            <person name="Priest M."/>
            <person name="Roberts A."/>
            <person name="Saif S."/>
            <person name="Shea T."/>
            <person name="Sisk P."/>
            <person name="Stolte C."/>
            <person name="Sykes S."/>
            <person name="Wortman J."/>
            <person name="Nusbaum C."/>
            <person name="Birren B."/>
        </authorList>
    </citation>
    <scope>NUCLEOTIDE SEQUENCE [LARGE SCALE GENOMIC DNA]</scope>
    <source>
        <strain evidence="5 6">ATCC 38327</strain>
    </source>
</reference>
<dbReference type="EMBL" id="GG745328">
    <property type="protein sequence ID" value="KNE54339.1"/>
    <property type="molecule type" value="Genomic_DNA"/>
</dbReference>
<dbReference type="InterPro" id="IPR011559">
    <property type="entry name" value="Initiation_fac_2B_a/b/d"/>
</dbReference>
<dbReference type="InterPro" id="IPR027363">
    <property type="entry name" value="M1Pi_N"/>
</dbReference>
<dbReference type="OrthoDB" id="2461at2759"/>